<accession>A0ABW0S2L5</accession>
<dbReference type="Gene3D" id="3.40.50.1820">
    <property type="entry name" value="alpha/beta hydrolase"/>
    <property type="match status" value="1"/>
</dbReference>
<proteinExistence type="predicted"/>
<dbReference type="RefSeq" id="WP_379772053.1">
    <property type="nucleotide sequence ID" value="NZ_JBHSMZ010000010.1"/>
</dbReference>
<dbReference type="GO" id="GO:0016787">
    <property type="term" value="F:hydrolase activity"/>
    <property type="evidence" value="ECO:0007669"/>
    <property type="project" value="UniProtKB-KW"/>
</dbReference>
<protein>
    <submittedName>
        <fullName evidence="2">Alpha/beta fold hydrolase</fullName>
    </submittedName>
</protein>
<dbReference type="Proteomes" id="UP001596086">
    <property type="component" value="Unassembled WGS sequence"/>
</dbReference>
<dbReference type="InterPro" id="IPR029058">
    <property type="entry name" value="AB_hydrolase_fold"/>
</dbReference>
<dbReference type="PANTHER" id="PTHR43798:SF33">
    <property type="entry name" value="HYDROLASE, PUTATIVE (AFU_ORTHOLOGUE AFUA_2G14860)-RELATED"/>
    <property type="match status" value="1"/>
</dbReference>
<dbReference type="PRINTS" id="PR00111">
    <property type="entry name" value="ABHYDROLASE"/>
</dbReference>
<dbReference type="Pfam" id="PF00561">
    <property type="entry name" value="Abhydrolase_1"/>
    <property type="match status" value="1"/>
</dbReference>
<evidence type="ECO:0000313" key="3">
    <source>
        <dbReference type="Proteomes" id="UP001596086"/>
    </source>
</evidence>
<dbReference type="InterPro" id="IPR050266">
    <property type="entry name" value="AB_hydrolase_sf"/>
</dbReference>
<organism evidence="2 3">
    <name type="scientific">Massilia aerilata</name>
    <dbReference type="NCBI Taxonomy" id="453817"/>
    <lineage>
        <taxon>Bacteria</taxon>
        <taxon>Pseudomonadati</taxon>
        <taxon>Pseudomonadota</taxon>
        <taxon>Betaproteobacteria</taxon>
        <taxon>Burkholderiales</taxon>
        <taxon>Oxalobacteraceae</taxon>
        <taxon>Telluria group</taxon>
        <taxon>Massilia</taxon>
    </lineage>
</organism>
<dbReference type="SUPFAM" id="SSF53474">
    <property type="entry name" value="alpha/beta-Hydrolases"/>
    <property type="match status" value="1"/>
</dbReference>
<dbReference type="EMBL" id="JBHSMZ010000010">
    <property type="protein sequence ID" value="MFC5549960.1"/>
    <property type="molecule type" value="Genomic_DNA"/>
</dbReference>
<keyword evidence="3" id="KW-1185">Reference proteome</keyword>
<comment type="caution">
    <text evidence="2">The sequence shown here is derived from an EMBL/GenBank/DDBJ whole genome shotgun (WGS) entry which is preliminary data.</text>
</comment>
<dbReference type="PANTHER" id="PTHR43798">
    <property type="entry name" value="MONOACYLGLYCEROL LIPASE"/>
    <property type="match status" value="1"/>
</dbReference>
<evidence type="ECO:0000259" key="1">
    <source>
        <dbReference type="Pfam" id="PF00561"/>
    </source>
</evidence>
<keyword evidence="2" id="KW-0378">Hydrolase</keyword>
<dbReference type="InterPro" id="IPR000073">
    <property type="entry name" value="AB_hydrolase_1"/>
</dbReference>
<gene>
    <name evidence="2" type="ORF">ACFPO9_15695</name>
</gene>
<feature type="domain" description="AB hydrolase-1" evidence="1">
    <location>
        <begin position="74"/>
        <end position="303"/>
    </location>
</feature>
<reference evidence="3" key="1">
    <citation type="journal article" date="2019" name="Int. J. Syst. Evol. Microbiol.">
        <title>The Global Catalogue of Microorganisms (GCM) 10K type strain sequencing project: providing services to taxonomists for standard genome sequencing and annotation.</title>
        <authorList>
            <consortium name="The Broad Institute Genomics Platform"/>
            <consortium name="The Broad Institute Genome Sequencing Center for Infectious Disease"/>
            <person name="Wu L."/>
            <person name="Ma J."/>
        </authorList>
    </citation>
    <scope>NUCLEOTIDE SEQUENCE [LARGE SCALE GENOMIC DNA]</scope>
    <source>
        <strain evidence="3">CGMCC 4.5798</strain>
    </source>
</reference>
<sequence>MTAPSTPKPKRRLRVMLSAVAGVLLAALIVPPLARNLEHAPLDASARRQAPGQFLTLSHGIVHVRMAGPEQGRPVILVHGFSVPNYVFDQTSADLAANGFRVIRFDLYGRGWSDRPELDYDRELFANQLLELMDTLYLPKADLLGLSMGGAIVGRFAAEHPERVRSLALVAPLTEPQDISVMAWPGVGEWLMRTWYLPKLAASQLEDFPHPERVPGWAERFQPQMRYDGFGRAILSTMRHVIPESSLPDFRQVGKTGLPVLLVWGEADKTVPYVQHAAVQRAIPQAQFISLPATGHLPVVEAPALTDPQLAAFFKRN</sequence>
<name>A0ABW0S2L5_9BURK</name>
<evidence type="ECO:0000313" key="2">
    <source>
        <dbReference type="EMBL" id="MFC5549960.1"/>
    </source>
</evidence>